<feature type="compositionally biased region" description="Basic and acidic residues" evidence="1">
    <location>
        <begin position="57"/>
        <end position="67"/>
    </location>
</feature>
<feature type="compositionally biased region" description="Basic residues" evidence="1">
    <location>
        <begin position="47"/>
        <end position="56"/>
    </location>
</feature>
<feature type="compositionally biased region" description="Basic residues" evidence="1">
    <location>
        <begin position="1"/>
        <end position="26"/>
    </location>
</feature>
<evidence type="ECO:0000313" key="2">
    <source>
        <dbReference type="EMBL" id="CAF5187269.1"/>
    </source>
</evidence>
<dbReference type="Proteomes" id="UP000676336">
    <property type="component" value="Unassembled WGS sequence"/>
</dbReference>
<name>A0A8S3HVT7_9BILA</name>
<feature type="non-terminal residue" evidence="2">
    <location>
        <position position="1"/>
    </location>
</feature>
<reference evidence="2" key="1">
    <citation type="submission" date="2021-02" db="EMBL/GenBank/DDBJ databases">
        <authorList>
            <person name="Nowell W R."/>
        </authorList>
    </citation>
    <scope>NUCLEOTIDE SEQUENCE</scope>
</reference>
<feature type="compositionally biased region" description="Polar residues" evidence="1">
    <location>
        <begin position="27"/>
        <end position="45"/>
    </location>
</feature>
<dbReference type="EMBL" id="CAJOBI010322511">
    <property type="protein sequence ID" value="CAF5187269.1"/>
    <property type="molecule type" value="Genomic_DNA"/>
</dbReference>
<comment type="caution">
    <text evidence="2">The sequence shown here is derived from an EMBL/GenBank/DDBJ whole genome shotgun (WGS) entry which is preliminary data.</text>
</comment>
<gene>
    <name evidence="2" type="ORF">SMN809_LOCUS70921</name>
</gene>
<feature type="region of interest" description="Disordered" evidence="1">
    <location>
        <begin position="1"/>
        <end position="74"/>
    </location>
</feature>
<evidence type="ECO:0000256" key="1">
    <source>
        <dbReference type="SAM" id="MobiDB-lite"/>
    </source>
</evidence>
<sequence length="203" mass="23265">NKKRKRPSNKEKVRKQPVKKRARKTSKNTAGQRRSRASGVTSTSRWVKPKQTKSARKKADNNDETVKPKKKTTKIPKVPKTQMFKVHSNRSLKENTIVTNYQEEPFFEDNLPVPFISSFVQSKLAIRAVLINDSKLLKSLINDVDHVCSIHVNRSLYNDLSAMHYAIKNNNVNMVKILLDDIKTPKKKRCPFPTVSVIRQSTG</sequence>
<proteinExistence type="predicted"/>
<protein>
    <submittedName>
        <fullName evidence="2">Uncharacterized protein</fullName>
    </submittedName>
</protein>
<feature type="non-terminal residue" evidence="2">
    <location>
        <position position="203"/>
    </location>
</feature>
<dbReference type="AlphaFoldDB" id="A0A8S3HVT7"/>
<organism evidence="2 3">
    <name type="scientific">Rotaria magnacalcarata</name>
    <dbReference type="NCBI Taxonomy" id="392030"/>
    <lineage>
        <taxon>Eukaryota</taxon>
        <taxon>Metazoa</taxon>
        <taxon>Spiralia</taxon>
        <taxon>Gnathifera</taxon>
        <taxon>Rotifera</taxon>
        <taxon>Eurotatoria</taxon>
        <taxon>Bdelloidea</taxon>
        <taxon>Philodinida</taxon>
        <taxon>Philodinidae</taxon>
        <taxon>Rotaria</taxon>
    </lineage>
</organism>
<evidence type="ECO:0000313" key="3">
    <source>
        <dbReference type="Proteomes" id="UP000676336"/>
    </source>
</evidence>
<accession>A0A8S3HVT7</accession>